<evidence type="ECO:0000256" key="4">
    <source>
        <dbReference type="ARBA" id="ARBA00023211"/>
    </source>
</evidence>
<dbReference type="Gene3D" id="3.90.230.10">
    <property type="entry name" value="Creatinase/methionine aminopeptidase superfamily"/>
    <property type="match status" value="1"/>
</dbReference>
<dbReference type="EMBL" id="JAPFFF010000001">
    <property type="protein sequence ID" value="KAK8899594.1"/>
    <property type="molecule type" value="Genomic_DNA"/>
</dbReference>
<dbReference type="SUPFAM" id="SSF53092">
    <property type="entry name" value="Creatinase/prolidase N-terminal domain"/>
    <property type="match status" value="1"/>
</dbReference>
<name>A0ABR2L8B5_9EUKA</name>
<dbReference type="InterPro" id="IPR036005">
    <property type="entry name" value="Creatinase/aminopeptidase-like"/>
</dbReference>
<dbReference type="InterPro" id="IPR001131">
    <property type="entry name" value="Peptidase_M24B_aminopep-P_CS"/>
</dbReference>
<dbReference type="Pfam" id="PF05195">
    <property type="entry name" value="AMP_N"/>
    <property type="match status" value="1"/>
</dbReference>
<evidence type="ECO:0000256" key="2">
    <source>
        <dbReference type="ARBA" id="ARBA00022723"/>
    </source>
</evidence>
<dbReference type="InterPro" id="IPR029149">
    <property type="entry name" value="Creatin/AminoP/Spt16_N"/>
</dbReference>
<comment type="similarity">
    <text evidence="5">Belongs to the peptidase M24B family.</text>
</comment>
<proteinExistence type="inferred from homology"/>
<dbReference type="PANTHER" id="PTHR43226:SF1">
    <property type="entry name" value="XAA-PRO DIPEPTIDASE"/>
    <property type="match status" value="1"/>
</dbReference>
<comment type="caution">
    <text evidence="7">The sequence shown here is derived from an EMBL/GenBank/DDBJ whole genome shotgun (WGS) entry which is preliminary data.</text>
</comment>
<dbReference type="InterPro" id="IPR052433">
    <property type="entry name" value="X-Pro_dipept-like"/>
</dbReference>
<evidence type="ECO:0000256" key="5">
    <source>
        <dbReference type="RuleBase" id="RU000590"/>
    </source>
</evidence>
<dbReference type="Proteomes" id="UP001470230">
    <property type="component" value="Unassembled WGS sequence"/>
</dbReference>
<dbReference type="SUPFAM" id="SSF55920">
    <property type="entry name" value="Creatinase/aminopeptidase"/>
    <property type="match status" value="1"/>
</dbReference>
<dbReference type="SMART" id="SM01011">
    <property type="entry name" value="AMP_N"/>
    <property type="match status" value="1"/>
</dbReference>
<dbReference type="Pfam" id="PF00557">
    <property type="entry name" value="Peptidase_M24"/>
    <property type="match status" value="1"/>
</dbReference>
<keyword evidence="8" id="KW-1185">Reference proteome</keyword>
<dbReference type="PANTHER" id="PTHR43226">
    <property type="entry name" value="XAA-PRO AMINOPEPTIDASE 3"/>
    <property type="match status" value="1"/>
</dbReference>
<sequence length="441" mass="49993">MNGKCFRLHRDRIISILKQGGLEHSIVYMPSPTEPKELFTESELPFVQEGIFFWLTGWEHPSSSLIMDIRNNKSILITPKYDQEYETWYGKAPTNEEIIEQTGVDEVLQGAKSNDILHTLQKKVKAKHRLLAFKLTPQLPIDDIGTLVCAVSIARRTKFDHEIKMLRKASTVSSKALIKVMNFCKPEIPESHLEAAFLFHGTLLGGRGLSFPTIAASGHNGAHLHYTENRDITHDGDMVLFDCGLFVDHYAGDITRTFPVNGKFSEIQKVVYDALLVAQCELIEFVKPGITLYQLDEQLFTHIFSILKQIGVVEQTTPFNPDIASLFCPHSISHHIGVSVHDWSYYEGKTLIKYNPLEAFMLEPNMIISIEPGIYFNKISLQRSKADPKYKDVNFDKAIEYSNTVCAIRIEDDVLVTKEGHEVLTALCPKTTKEIEEIMAH</sequence>
<feature type="domain" description="Aminopeptidase P N-terminal" evidence="6">
    <location>
        <begin position="1"/>
        <end position="140"/>
    </location>
</feature>
<protein>
    <recommendedName>
        <fullName evidence="6">Aminopeptidase P N-terminal domain-containing protein</fullName>
    </recommendedName>
</protein>
<evidence type="ECO:0000256" key="1">
    <source>
        <dbReference type="ARBA" id="ARBA00001936"/>
    </source>
</evidence>
<dbReference type="PROSITE" id="PS00491">
    <property type="entry name" value="PROLINE_PEPTIDASE"/>
    <property type="match status" value="1"/>
</dbReference>
<comment type="cofactor">
    <cofactor evidence="1">
        <name>Mn(2+)</name>
        <dbReference type="ChEBI" id="CHEBI:29035"/>
    </cofactor>
</comment>
<dbReference type="InterPro" id="IPR007865">
    <property type="entry name" value="Aminopep_P_N"/>
</dbReference>
<evidence type="ECO:0000313" key="7">
    <source>
        <dbReference type="EMBL" id="KAK8899594.1"/>
    </source>
</evidence>
<keyword evidence="2 5" id="KW-0479">Metal-binding</keyword>
<dbReference type="Gene3D" id="3.40.350.10">
    <property type="entry name" value="Creatinase/prolidase N-terminal domain"/>
    <property type="match status" value="1"/>
</dbReference>
<evidence type="ECO:0000313" key="8">
    <source>
        <dbReference type="Proteomes" id="UP001470230"/>
    </source>
</evidence>
<gene>
    <name evidence="7" type="ORF">M9Y10_001910</name>
</gene>
<evidence type="ECO:0000259" key="6">
    <source>
        <dbReference type="SMART" id="SM01011"/>
    </source>
</evidence>
<reference evidence="7 8" key="1">
    <citation type="submission" date="2024-04" db="EMBL/GenBank/DDBJ databases">
        <title>Tritrichomonas musculus Genome.</title>
        <authorList>
            <person name="Alves-Ferreira E."/>
            <person name="Grigg M."/>
            <person name="Lorenzi H."/>
            <person name="Galac M."/>
        </authorList>
    </citation>
    <scope>NUCLEOTIDE SEQUENCE [LARGE SCALE GENOMIC DNA]</scope>
    <source>
        <strain evidence="7 8">EAF2021</strain>
    </source>
</reference>
<keyword evidence="4" id="KW-0464">Manganese</keyword>
<keyword evidence="3" id="KW-0378">Hydrolase</keyword>
<accession>A0ABR2L8B5</accession>
<organism evidence="7 8">
    <name type="scientific">Tritrichomonas musculus</name>
    <dbReference type="NCBI Taxonomy" id="1915356"/>
    <lineage>
        <taxon>Eukaryota</taxon>
        <taxon>Metamonada</taxon>
        <taxon>Parabasalia</taxon>
        <taxon>Tritrichomonadida</taxon>
        <taxon>Tritrichomonadidae</taxon>
        <taxon>Tritrichomonas</taxon>
    </lineage>
</organism>
<evidence type="ECO:0000256" key="3">
    <source>
        <dbReference type="ARBA" id="ARBA00022801"/>
    </source>
</evidence>
<dbReference type="InterPro" id="IPR000994">
    <property type="entry name" value="Pept_M24"/>
</dbReference>